<organism evidence="3 4">
    <name type="scientific">Dechloromonas agitata</name>
    <dbReference type="NCBI Taxonomy" id="73030"/>
    <lineage>
        <taxon>Bacteria</taxon>
        <taxon>Pseudomonadati</taxon>
        <taxon>Pseudomonadota</taxon>
        <taxon>Betaproteobacteria</taxon>
        <taxon>Rhodocyclales</taxon>
        <taxon>Azonexaceae</taxon>
        <taxon>Dechloromonas</taxon>
    </lineage>
</organism>
<dbReference type="InterPro" id="IPR014004">
    <property type="entry name" value="Transpt-assoc_nodulatn_dom_bac"/>
</dbReference>
<dbReference type="InterPro" id="IPR051686">
    <property type="entry name" value="Lipoprotein_DolP"/>
</dbReference>
<evidence type="ECO:0000313" key="4">
    <source>
        <dbReference type="Proteomes" id="UP000718593"/>
    </source>
</evidence>
<dbReference type="SMART" id="SM00749">
    <property type="entry name" value="BON"/>
    <property type="match status" value="2"/>
</dbReference>
<evidence type="ECO:0000259" key="2">
    <source>
        <dbReference type="PROSITE" id="PS50914"/>
    </source>
</evidence>
<protein>
    <submittedName>
        <fullName evidence="3">BON domain-containing protein</fullName>
    </submittedName>
</protein>
<feature type="domain" description="BON" evidence="2">
    <location>
        <begin position="128"/>
        <end position="195"/>
    </location>
</feature>
<keyword evidence="1" id="KW-0732">Signal</keyword>
<dbReference type="PANTHER" id="PTHR34606">
    <property type="entry name" value="BON DOMAIN-CONTAINING PROTEIN"/>
    <property type="match status" value="1"/>
</dbReference>
<sequence length="222" mass="23880">MMQKAKLSLAALALIVALPGLQGCVEVALLGTAAASGVMSAHDRRSTGTQTDDETTEWKANNHVPAQYKDTAHVNFTSFNRRLLITGEVPNEEAKSVIESEVRKIEGVKDVYNELGIGPATPLSSRSNDSFITSKVKARLVDSNQISANHIKVLTERGIVFLMGIVNEREAKVAIAVARTTAGVVKVVNVLEVVGEDETRRLDQQVLGARKTPPASAPVENR</sequence>
<dbReference type="PANTHER" id="PTHR34606:SF4">
    <property type="entry name" value="OUTER MEMBRANE LIPOPROTEIN DOLP"/>
    <property type="match status" value="1"/>
</dbReference>
<dbReference type="Gene3D" id="3.40.1520.20">
    <property type="match status" value="1"/>
</dbReference>
<name>A0A930BQ95_9RHOO</name>
<reference evidence="3" key="1">
    <citation type="submission" date="2020-04" db="EMBL/GenBank/DDBJ databases">
        <title>Deep metagenomics examines the oral microbiome during advanced dental caries in children, revealing novel taxa and co-occurrences with host molecules.</title>
        <authorList>
            <person name="Baker J.L."/>
            <person name="Morton J.T."/>
            <person name="Dinis M."/>
            <person name="Alvarez R."/>
            <person name="Tran N.C."/>
            <person name="Knight R."/>
            <person name="Edlund A."/>
        </authorList>
    </citation>
    <scope>NUCLEOTIDE SEQUENCE</scope>
    <source>
        <strain evidence="3">JCVI_32_bin.24</strain>
    </source>
</reference>
<gene>
    <name evidence="3" type="ORF">HXL68_04210</name>
</gene>
<dbReference type="InterPro" id="IPR007055">
    <property type="entry name" value="BON_dom"/>
</dbReference>
<comment type="caution">
    <text evidence="3">The sequence shown here is derived from an EMBL/GenBank/DDBJ whole genome shotgun (WGS) entry which is preliminary data.</text>
</comment>
<dbReference type="AlphaFoldDB" id="A0A930BQ95"/>
<evidence type="ECO:0000313" key="3">
    <source>
        <dbReference type="EMBL" id="MBF1164228.1"/>
    </source>
</evidence>
<dbReference type="PROSITE" id="PS50914">
    <property type="entry name" value="BON"/>
    <property type="match status" value="2"/>
</dbReference>
<evidence type="ECO:0000256" key="1">
    <source>
        <dbReference type="ARBA" id="ARBA00022729"/>
    </source>
</evidence>
<feature type="domain" description="BON" evidence="2">
    <location>
        <begin position="52"/>
        <end position="119"/>
    </location>
</feature>
<accession>A0A930BQ95</accession>
<dbReference type="Proteomes" id="UP000718593">
    <property type="component" value="Unassembled WGS sequence"/>
</dbReference>
<dbReference type="PROSITE" id="PS51257">
    <property type="entry name" value="PROKAR_LIPOPROTEIN"/>
    <property type="match status" value="1"/>
</dbReference>
<dbReference type="EMBL" id="JABZMI010000048">
    <property type="protein sequence ID" value="MBF1164228.1"/>
    <property type="molecule type" value="Genomic_DNA"/>
</dbReference>
<dbReference type="Pfam" id="PF04972">
    <property type="entry name" value="BON"/>
    <property type="match status" value="2"/>
</dbReference>
<proteinExistence type="predicted"/>